<feature type="region of interest" description="Disordered" evidence="1">
    <location>
        <begin position="37"/>
        <end position="59"/>
    </location>
</feature>
<reference evidence="2 3" key="1">
    <citation type="submission" date="2017-02" db="EMBL/GenBank/DDBJ databases">
        <title>Genome sequence of Microcystis aeruginosa KW.</title>
        <authorList>
            <person name="Oh H.-M."/>
            <person name="Ahn C.-Y."/>
            <person name="Jeong H."/>
            <person name="Srivastava A."/>
            <person name="Lee H.-G."/>
            <person name="Kang S.-R."/>
        </authorList>
    </citation>
    <scope>NUCLEOTIDE SEQUENCE [LARGE SCALE GENOMIC DNA]</scope>
    <source>
        <strain evidence="2 3">KW</strain>
    </source>
</reference>
<accession>A0A1V4BSF5</accession>
<organism evidence="2 3">
    <name type="scientific">Microcystis aeruginosa KW</name>
    <dbReference type="NCBI Taxonomy" id="1960155"/>
    <lineage>
        <taxon>Bacteria</taxon>
        <taxon>Bacillati</taxon>
        <taxon>Cyanobacteriota</taxon>
        <taxon>Cyanophyceae</taxon>
        <taxon>Oscillatoriophycideae</taxon>
        <taxon>Chroococcales</taxon>
        <taxon>Microcystaceae</taxon>
        <taxon>Microcystis</taxon>
    </lineage>
</organism>
<evidence type="ECO:0000256" key="1">
    <source>
        <dbReference type="SAM" id="MobiDB-lite"/>
    </source>
</evidence>
<evidence type="ECO:0000313" key="2">
    <source>
        <dbReference type="EMBL" id="OPF17357.1"/>
    </source>
</evidence>
<sequence length="59" mass="6610">MRVGVTSCFSSLDGNLLIRKFLVSSLRKLPTPYTLHPTPYTPSPHTLHPTPHLPTPQFL</sequence>
<proteinExistence type="predicted"/>
<gene>
    <name evidence="2" type="ORF">B1L04_15165</name>
</gene>
<evidence type="ECO:0000313" key="3">
    <source>
        <dbReference type="Proteomes" id="UP000189835"/>
    </source>
</evidence>
<protein>
    <submittedName>
        <fullName evidence="2">Uncharacterized protein</fullName>
    </submittedName>
</protein>
<dbReference type="Proteomes" id="UP000189835">
    <property type="component" value="Unassembled WGS sequence"/>
</dbReference>
<dbReference type="AlphaFoldDB" id="A0A1V4BSF5"/>
<feature type="compositionally biased region" description="Low complexity" evidence="1">
    <location>
        <begin position="37"/>
        <end position="50"/>
    </location>
</feature>
<comment type="caution">
    <text evidence="2">The sequence shown here is derived from an EMBL/GenBank/DDBJ whole genome shotgun (WGS) entry which is preliminary data.</text>
</comment>
<name>A0A1V4BSF5_MICAE</name>
<dbReference type="EMBL" id="MVGR01000004">
    <property type="protein sequence ID" value="OPF17357.1"/>
    <property type="molecule type" value="Genomic_DNA"/>
</dbReference>